<dbReference type="RefSeq" id="WP_132098023.1">
    <property type="nucleotide sequence ID" value="NZ_SMDA01000002.1"/>
</dbReference>
<evidence type="ECO:0000313" key="4">
    <source>
        <dbReference type="Proteomes" id="UP000294801"/>
    </source>
</evidence>
<dbReference type="GO" id="GO:0016301">
    <property type="term" value="F:kinase activity"/>
    <property type="evidence" value="ECO:0007669"/>
    <property type="project" value="UniProtKB-KW"/>
</dbReference>
<protein>
    <submittedName>
        <fullName evidence="3">Two-component system sensor histidine kinase AlgZ</fullName>
    </submittedName>
</protein>
<comment type="caution">
    <text evidence="3">The sequence shown here is derived from an EMBL/GenBank/DDBJ whole genome shotgun (WGS) entry which is preliminary data.</text>
</comment>
<name>A0ABY2D2T7_GULMO</name>
<accession>A0ABY2D2T7</accession>
<dbReference type="EMBL" id="SMDA01000002">
    <property type="protein sequence ID" value="TCW33116.1"/>
    <property type="molecule type" value="Genomic_DNA"/>
</dbReference>
<organism evidence="3 4">
    <name type="scientific">Gulbenkiania mobilis</name>
    <dbReference type="NCBI Taxonomy" id="397457"/>
    <lineage>
        <taxon>Bacteria</taxon>
        <taxon>Pseudomonadati</taxon>
        <taxon>Pseudomonadota</taxon>
        <taxon>Betaproteobacteria</taxon>
        <taxon>Neisseriales</taxon>
        <taxon>Chromobacteriaceae</taxon>
        <taxon>Gulbenkiania</taxon>
    </lineage>
</organism>
<evidence type="ECO:0000259" key="2">
    <source>
        <dbReference type="Pfam" id="PF06580"/>
    </source>
</evidence>
<evidence type="ECO:0000256" key="1">
    <source>
        <dbReference type="SAM" id="Phobius"/>
    </source>
</evidence>
<keyword evidence="3" id="KW-0808">Transferase</keyword>
<keyword evidence="1" id="KW-0812">Transmembrane</keyword>
<reference evidence="3 4" key="1">
    <citation type="submission" date="2019-03" db="EMBL/GenBank/DDBJ databases">
        <title>Genomic Encyclopedia of Type Strains, Phase IV (KMG-IV): sequencing the most valuable type-strain genomes for metagenomic binning, comparative biology and taxonomic classification.</title>
        <authorList>
            <person name="Goeker M."/>
        </authorList>
    </citation>
    <scope>NUCLEOTIDE SEQUENCE [LARGE SCALE GENOMIC DNA]</scope>
    <source>
        <strain evidence="3 4">DSM 18507</strain>
    </source>
</reference>
<evidence type="ECO:0000313" key="3">
    <source>
        <dbReference type="EMBL" id="TCW33116.1"/>
    </source>
</evidence>
<dbReference type="InterPro" id="IPR036890">
    <property type="entry name" value="HATPase_C_sf"/>
</dbReference>
<dbReference type="InterPro" id="IPR050640">
    <property type="entry name" value="Bact_2-comp_sensor_kinase"/>
</dbReference>
<dbReference type="InterPro" id="IPR010559">
    <property type="entry name" value="Sig_transdc_His_kin_internal"/>
</dbReference>
<keyword evidence="1" id="KW-1133">Transmembrane helix</keyword>
<keyword evidence="3" id="KW-0418">Kinase</keyword>
<proteinExistence type="predicted"/>
<sequence>MKPALLPPAPDLRNLGVMMKILLAVAALVLASLLVRTDGAGTVDTLAETAAWSIPAAFATLALGAALQPWWSRARWPSATLAALAAASTGLLAPLLQHNAGTALRHTLLAAAVSGLIAHYFSLRARVLSPVLAEARLTALNARIRPHFLFNSLNAAIALMRSQPEEAERVLENLAHLFRAHLAEPRRWSTLAEERALARMYLDIEQARLGERLQVQWQDTAPEAARLPPLLLQPLVENAVHHGVEPTPHPGPLTIALGTLKGQLRLEVRNPLPPPGTPPRPGLGIALDNLRERLALLYDAEARLTIEERADERITCITLPLDTGPDASGATPARPPK</sequence>
<dbReference type="Proteomes" id="UP000294801">
    <property type="component" value="Unassembled WGS sequence"/>
</dbReference>
<feature type="domain" description="Signal transduction histidine kinase internal region" evidence="2">
    <location>
        <begin position="135"/>
        <end position="213"/>
    </location>
</feature>
<keyword evidence="4" id="KW-1185">Reference proteome</keyword>
<dbReference type="PANTHER" id="PTHR34220:SF7">
    <property type="entry name" value="SENSOR HISTIDINE KINASE YPDA"/>
    <property type="match status" value="1"/>
</dbReference>
<keyword evidence="1" id="KW-0472">Membrane</keyword>
<dbReference type="Pfam" id="PF06580">
    <property type="entry name" value="His_kinase"/>
    <property type="match status" value="1"/>
</dbReference>
<gene>
    <name evidence="3" type="ORF">EV669_102416</name>
</gene>
<dbReference type="PANTHER" id="PTHR34220">
    <property type="entry name" value="SENSOR HISTIDINE KINASE YPDA"/>
    <property type="match status" value="1"/>
</dbReference>
<dbReference type="SUPFAM" id="SSF55874">
    <property type="entry name" value="ATPase domain of HSP90 chaperone/DNA topoisomerase II/histidine kinase"/>
    <property type="match status" value="1"/>
</dbReference>
<dbReference type="Gene3D" id="3.30.565.10">
    <property type="entry name" value="Histidine kinase-like ATPase, C-terminal domain"/>
    <property type="match status" value="1"/>
</dbReference>
<feature type="transmembrane region" description="Helical" evidence="1">
    <location>
        <begin position="49"/>
        <end position="67"/>
    </location>
</feature>